<evidence type="ECO:0000313" key="2">
    <source>
        <dbReference type="Proteomes" id="UP001055114"/>
    </source>
</evidence>
<organism evidence="1 2">
    <name type="scientific">Parabacteroides merdae</name>
    <dbReference type="NCBI Taxonomy" id="46503"/>
    <lineage>
        <taxon>Bacteria</taxon>
        <taxon>Pseudomonadati</taxon>
        <taxon>Bacteroidota</taxon>
        <taxon>Bacteroidia</taxon>
        <taxon>Bacteroidales</taxon>
        <taxon>Tannerellaceae</taxon>
        <taxon>Parabacteroides</taxon>
    </lineage>
</organism>
<sequence length="330" mass="38342">MNLKLSNIILTVISILLLISCQKERKSQLETVKYKQLSFVEGWGDSIFLSQVRDLQFYENRLYISDQYLSQVMETNQYFILNRFIGRQGPGPRDFVSIESIALEDSFLYVFDMGHSAALCFDQKGEFRGKYALLNDRIYMPYRFFVDDSCLYVSTAEKEGLFLEVNMRIGTESHCGKRKDFGEELPNRIRNSRHLLNFEDKCITVSDNIPIVEIYDLKSKQMVDSLDFSDIDYIKKDLIKNENIRKLNSYTKIVSDAYVDGNYLYVLLFGTGSSGEVLSNEILKIELSPILKKKEILQLPGTNYLHICVNQDSIYAYNRKEARVELLVRE</sequence>
<evidence type="ECO:0000313" key="1">
    <source>
        <dbReference type="EMBL" id="GKH73546.1"/>
    </source>
</evidence>
<accession>A0AA37K9Q5</accession>
<dbReference type="SUPFAM" id="SSF63825">
    <property type="entry name" value="YWTD domain"/>
    <property type="match status" value="1"/>
</dbReference>
<comment type="caution">
    <text evidence="1">The sequence shown here is derived from an EMBL/GenBank/DDBJ whole genome shotgun (WGS) entry which is preliminary data.</text>
</comment>
<name>A0AA37K9Q5_9BACT</name>
<reference evidence="1" key="1">
    <citation type="submission" date="2022-01" db="EMBL/GenBank/DDBJ databases">
        <title>Novel bile acid biosynthetic pathways are enriched in the microbiome of centenarians.</title>
        <authorList>
            <person name="Sato Y."/>
            <person name="Atarashi K."/>
            <person name="Plichta R.D."/>
            <person name="Arai Y."/>
            <person name="Sasajima S."/>
            <person name="Kearney M.S."/>
            <person name="Suda W."/>
            <person name="Takeshita K."/>
            <person name="Sasaki T."/>
            <person name="Okamoto S."/>
            <person name="Skelly N.A."/>
            <person name="Okamura Y."/>
            <person name="Vlamakis H."/>
            <person name="Li Y."/>
            <person name="Tanoue T."/>
            <person name="Takei H."/>
            <person name="Nittono H."/>
            <person name="Narushima S."/>
            <person name="Irie J."/>
            <person name="Itoh H."/>
            <person name="Moriya K."/>
            <person name="Sugiura Y."/>
            <person name="Suematsu M."/>
            <person name="Moritoki N."/>
            <person name="Shibata S."/>
            <person name="Littman R.D."/>
            <person name="Fischbach A.M."/>
            <person name="Uwamino Y."/>
            <person name="Inoue T."/>
            <person name="Honda A."/>
            <person name="Hattori M."/>
            <person name="Murai T."/>
            <person name="Xavier J.R."/>
            <person name="Hirose N."/>
            <person name="Honda K."/>
        </authorList>
    </citation>
    <scope>NUCLEOTIDE SEQUENCE</scope>
    <source>
        <strain evidence="1">CE91-St3</strain>
    </source>
</reference>
<protein>
    <recommendedName>
        <fullName evidence="3">6-bladed beta-propeller</fullName>
    </recommendedName>
</protein>
<dbReference type="AlphaFoldDB" id="A0AA37K9Q5"/>
<dbReference type="Proteomes" id="UP001055114">
    <property type="component" value="Unassembled WGS sequence"/>
</dbReference>
<dbReference type="RefSeq" id="WP_122298862.1">
    <property type="nucleotide sequence ID" value="NZ_BQNZ01000003.1"/>
</dbReference>
<proteinExistence type="predicted"/>
<dbReference type="EMBL" id="BQNZ01000003">
    <property type="protein sequence ID" value="GKH73546.1"/>
    <property type="molecule type" value="Genomic_DNA"/>
</dbReference>
<evidence type="ECO:0008006" key="3">
    <source>
        <dbReference type="Google" id="ProtNLM"/>
    </source>
</evidence>
<dbReference type="PROSITE" id="PS51257">
    <property type="entry name" value="PROKAR_LIPOPROTEIN"/>
    <property type="match status" value="1"/>
</dbReference>
<gene>
    <name evidence="1" type="ORF">CE91St3_34090</name>
</gene>